<keyword evidence="2" id="KW-1133">Transmembrane helix</keyword>
<dbReference type="InParanoid" id="A0A194QNV1"/>
<evidence type="ECO:0000256" key="2">
    <source>
        <dbReference type="SAM" id="Phobius"/>
    </source>
</evidence>
<evidence type="ECO:0000256" key="1">
    <source>
        <dbReference type="SAM" id="MobiDB-lite"/>
    </source>
</evidence>
<keyword evidence="2" id="KW-0472">Membrane</keyword>
<organism evidence="3 4">
    <name type="scientific">Papilio machaon</name>
    <name type="common">Old World swallowtail butterfly</name>
    <dbReference type="NCBI Taxonomy" id="76193"/>
    <lineage>
        <taxon>Eukaryota</taxon>
        <taxon>Metazoa</taxon>
        <taxon>Ecdysozoa</taxon>
        <taxon>Arthropoda</taxon>
        <taxon>Hexapoda</taxon>
        <taxon>Insecta</taxon>
        <taxon>Pterygota</taxon>
        <taxon>Neoptera</taxon>
        <taxon>Endopterygota</taxon>
        <taxon>Lepidoptera</taxon>
        <taxon>Glossata</taxon>
        <taxon>Ditrysia</taxon>
        <taxon>Papilionoidea</taxon>
        <taxon>Papilionidae</taxon>
        <taxon>Papilioninae</taxon>
        <taxon>Papilio</taxon>
    </lineage>
</organism>
<sequence>MLYAYSAPQGGRSRYVGFSSGWGAYPLNPSVRPTHSGEATGTLALSSATSSATARYPKEKQPSWHIIDAVRMWWWAGACAGGAVLLCAAGALARPHLRRRNAAAAANPMLSVQVPGCAGMERLGAPGGPRLRHDHRHHHSTLEWEKQQRLQAMVGRLQEMVEQETRARSAAAAERLGLPPSIRLPDGEYGQDAHLQIRVPYQQAELTRSSFQPPPNKCVSDVPEWAGAAEAGPARRAAAKKDGLLQKATRWWVRMGARPPAPFPAAPPPCVMVPRRALPPPPDA</sequence>
<dbReference type="Proteomes" id="UP000053240">
    <property type="component" value="Unassembled WGS sequence"/>
</dbReference>
<protein>
    <submittedName>
        <fullName evidence="3">Uncharacterized protein</fullName>
    </submittedName>
</protein>
<keyword evidence="4" id="KW-1185">Reference proteome</keyword>
<evidence type="ECO:0000313" key="3">
    <source>
        <dbReference type="EMBL" id="KPJ07203.1"/>
    </source>
</evidence>
<name>A0A194QNV1_PAPMA</name>
<dbReference type="AlphaFoldDB" id="A0A194QNV1"/>
<gene>
    <name evidence="3" type="ORF">RR48_07619</name>
</gene>
<feature type="transmembrane region" description="Helical" evidence="2">
    <location>
        <begin position="72"/>
        <end position="93"/>
    </location>
</feature>
<keyword evidence="2" id="KW-0812">Transmembrane</keyword>
<dbReference type="STRING" id="76193.A0A194QNV1"/>
<reference evidence="3 4" key="1">
    <citation type="journal article" date="2015" name="Nat. Commun.">
        <title>Outbred genome sequencing and CRISPR/Cas9 gene editing in butterflies.</title>
        <authorList>
            <person name="Li X."/>
            <person name="Fan D."/>
            <person name="Zhang W."/>
            <person name="Liu G."/>
            <person name="Zhang L."/>
            <person name="Zhao L."/>
            <person name="Fang X."/>
            <person name="Chen L."/>
            <person name="Dong Y."/>
            <person name="Chen Y."/>
            <person name="Ding Y."/>
            <person name="Zhao R."/>
            <person name="Feng M."/>
            <person name="Zhu Y."/>
            <person name="Feng Y."/>
            <person name="Jiang X."/>
            <person name="Zhu D."/>
            <person name="Xiang H."/>
            <person name="Feng X."/>
            <person name="Li S."/>
            <person name="Wang J."/>
            <person name="Zhang G."/>
            <person name="Kronforst M.R."/>
            <person name="Wang W."/>
        </authorList>
    </citation>
    <scope>NUCLEOTIDE SEQUENCE [LARGE SCALE GENOMIC DNA]</scope>
    <source>
        <strain evidence="3">Ya'a_city_454_Pm</strain>
        <tissue evidence="3">Whole body</tissue>
    </source>
</reference>
<proteinExistence type="predicted"/>
<evidence type="ECO:0000313" key="4">
    <source>
        <dbReference type="Proteomes" id="UP000053240"/>
    </source>
</evidence>
<dbReference type="EMBL" id="KQ461190">
    <property type="protein sequence ID" value="KPJ07203.1"/>
    <property type="molecule type" value="Genomic_DNA"/>
</dbReference>
<feature type="region of interest" description="Disordered" evidence="1">
    <location>
        <begin position="263"/>
        <end position="284"/>
    </location>
</feature>
<accession>A0A194QNV1</accession>